<protein>
    <submittedName>
        <fullName evidence="4">Glycosyltransferase family 4 protein</fullName>
    </submittedName>
</protein>
<dbReference type="CDD" id="cd03801">
    <property type="entry name" value="GT4_PimA-like"/>
    <property type="match status" value="1"/>
</dbReference>
<dbReference type="Gene3D" id="3.40.50.2000">
    <property type="entry name" value="Glycogen Phosphorylase B"/>
    <property type="match status" value="2"/>
</dbReference>
<accession>A0ABP6SRQ0</accession>
<feature type="domain" description="Glycosyltransferase subfamily 4-like N-terminal" evidence="3">
    <location>
        <begin position="14"/>
        <end position="174"/>
    </location>
</feature>
<comment type="caution">
    <text evidence="4">The sequence shown here is derived from an EMBL/GenBank/DDBJ whole genome shotgun (WGS) entry which is preliminary data.</text>
</comment>
<keyword evidence="1" id="KW-0328">Glycosyltransferase</keyword>
<sequence>MRIGIVCPYSFDVPGGVQAHVRDLAEALIGLGHEVSVLAPAEEPPEGGPGLPEYVVPAGRAVPVPYNGSVARLAFGPLSLARVRRWLRDGRFDVLHVHEPIAPSLSLLACVVATGPIVATFHTATQRSRTLAAVHSALQPVLEKITARIAVSALARRVQVEHLDGGAVEIPNGVAVGKFGDAAPLPGWPGEGGALGFLGRFGEPRKGFTVLADAFAQLAPERPGLRLLVAGPGDADDALDALPRALRPRVTLLGMVSETDKARMLRSVDVYVAPNTGGESFGIILTEAMAAGATIVASDLDAFRRVLDDGRAGALFPTGQPAALAACIGQLLDDPPRRRALAALGRSTVAAFDWPVVAARVVDVYQSAIAAYPSEPTVTDADEVSTHRLPHYLRERLRP</sequence>
<gene>
    <name evidence="4" type="ORF">GCM10020369_06510</name>
</gene>
<dbReference type="EMBL" id="BAAAYN010000004">
    <property type="protein sequence ID" value="GAA3382871.1"/>
    <property type="molecule type" value="Genomic_DNA"/>
</dbReference>
<keyword evidence="2" id="KW-0808">Transferase</keyword>
<dbReference type="InterPro" id="IPR028098">
    <property type="entry name" value="Glyco_trans_4-like_N"/>
</dbReference>
<evidence type="ECO:0000256" key="2">
    <source>
        <dbReference type="ARBA" id="ARBA00022679"/>
    </source>
</evidence>
<evidence type="ECO:0000313" key="5">
    <source>
        <dbReference type="Proteomes" id="UP001501676"/>
    </source>
</evidence>
<keyword evidence="5" id="KW-1185">Reference proteome</keyword>
<dbReference type="InterPro" id="IPR050194">
    <property type="entry name" value="Glycosyltransferase_grp1"/>
</dbReference>
<evidence type="ECO:0000256" key="1">
    <source>
        <dbReference type="ARBA" id="ARBA00022676"/>
    </source>
</evidence>
<organism evidence="4 5">
    <name type="scientific">Cryptosporangium minutisporangium</name>
    <dbReference type="NCBI Taxonomy" id="113569"/>
    <lineage>
        <taxon>Bacteria</taxon>
        <taxon>Bacillati</taxon>
        <taxon>Actinomycetota</taxon>
        <taxon>Actinomycetes</taxon>
        <taxon>Cryptosporangiales</taxon>
        <taxon>Cryptosporangiaceae</taxon>
        <taxon>Cryptosporangium</taxon>
    </lineage>
</organism>
<name>A0ABP6SRQ0_9ACTN</name>
<evidence type="ECO:0000313" key="4">
    <source>
        <dbReference type="EMBL" id="GAA3382871.1"/>
    </source>
</evidence>
<dbReference type="Pfam" id="PF13692">
    <property type="entry name" value="Glyco_trans_1_4"/>
    <property type="match status" value="1"/>
</dbReference>
<dbReference type="Proteomes" id="UP001501676">
    <property type="component" value="Unassembled WGS sequence"/>
</dbReference>
<dbReference type="SUPFAM" id="SSF53756">
    <property type="entry name" value="UDP-Glycosyltransferase/glycogen phosphorylase"/>
    <property type="match status" value="1"/>
</dbReference>
<proteinExistence type="predicted"/>
<evidence type="ECO:0000259" key="3">
    <source>
        <dbReference type="Pfam" id="PF13439"/>
    </source>
</evidence>
<reference evidence="5" key="1">
    <citation type="journal article" date="2019" name="Int. J. Syst. Evol. Microbiol.">
        <title>The Global Catalogue of Microorganisms (GCM) 10K type strain sequencing project: providing services to taxonomists for standard genome sequencing and annotation.</title>
        <authorList>
            <consortium name="The Broad Institute Genomics Platform"/>
            <consortium name="The Broad Institute Genome Sequencing Center for Infectious Disease"/>
            <person name="Wu L."/>
            <person name="Ma J."/>
        </authorList>
    </citation>
    <scope>NUCLEOTIDE SEQUENCE [LARGE SCALE GENOMIC DNA]</scope>
    <source>
        <strain evidence="5">JCM 9458</strain>
    </source>
</reference>
<dbReference type="RefSeq" id="WP_345726424.1">
    <property type="nucleotide sequence ID" value="NZ_BAAAYN010000004.1"/>
</dbReference>
<dbReference type="PANTHER" id="PTHR45947:SF3">
    <property type="entry name" value="SULFOQUINOVOSYL TRANSFERASE SQD2"/>
    <property type="match status" value="1"/>
</dbReference>
<dbReference type="Pfam" id="PF13439">
    <property type="entry name" value="Glyco_transf_4"/>
    <property type="match status" value="1"/>
</dbReference>
<dbReference type="PANTHER" id="PTHR45947">
    <property type="entry name" value="SULFOQUINOVOSYL TRANSFERASE SQD2"/>
    <property type="match status" value="1"/>
</dbReference>